<sequence length="184" mass="20204">VVGALRADLVSQRPGAPTEHLTHGSFPGELRFETSHRRHLRLEVIGDVDHERRRRGILTEEQTVHNLLGPMSVSRCIVVLERREEGGVVGELGCDAVIRMPALTAMGHDHPRPQLSDQSHDDTSGSIVVHQPCIAEPCVLAHGQTHHLGRASSLLFTDLYRPASCRFAPCEVENAHSLSVGRCL</sequence>
<accession>A0A381NGV9</accession>
<feature type="non-terminal residue" evidence="1">
    <location>
        <position position="1"/>
    </location>
</feature>
<organism evidence="1">
    <name type="scientific">marine metagenome</name>
    <dbReference type="NCBI Taxonomy" id="408172"/>
    <lineage>
        <taxon>unclassified sequences</taxon>
        <taxon>metagenomes</taxon>
        <taxon>ecological metagenomes</taxon>
    </lineage>
</organism>
<protein>
    <submittedName>
        <fullName evidence="1">Uncharacterized protein</fullName>
    </submittedName>
</protein>
<name>A0A381NGV9_9ZZZZ</name>
<evidence type="ECO:0000313" key="1">
    <source>
        <dbReference type="EMBL" id="SUZ53334.1"/>
    </source>
</evidence>
<dbReference type="EMBL" id="UINC01000326">
    <property type="protein sequence ID" value="SUZ53334.1"/>
    <property type="molecule type" value="Genomic_DNA"/>
</dbReference>
<dbReference type="AlphaFoldDB" id="A0A381NGV9"/>
<gene>
    <name evidence="1" type="ORF">METZ01_LOCUS6188</name>
</gene>
<reference evidence="1" key="1">
    <citation type="submission" date="2018-05" db="EMBL/GenBank/DDBJ databases">
        <authorList>
            <person name="Lanie J.A."/>
            <person name="Ng W.-L."/>
            <person name="Kazmierczak K.M."/>
            <person name="Andrzejewski T.M."/>
            <person name="Davidsen T.M."/>
            <person name="Wayne K.J."/>
            <person name="Tettelin H."/>
            <person name="Glass J.I."/>
            <person name="Rusch D."/>
            <person name="Podicherti R."/>
            <person name="Tsui H.-C.T."/>
            <person name="Winkler M.E."/>
        </authorList>
    </citation>
    <scope>NUCLEOTIDE SEQUENCE</scope>
</reference>
<proteinExistence type="predicted"/>